<comment type="function">
    <text evidence="3">Catalyzes the formation of 4-diphosphocytidyl-2-C-methyl-D-erythritol from CTP and 2-C-methyl-D-erythritol 4-phosphate (MEP).</text>
</comment>
<organism evidence="5">
    <name type="scientific">Haemophilus influenzae</name>
    <dbReference type="NCBI Taxonomy" id="727"/>
    <lineage>
        <taxon>Bacteria</taxon>
        <taxon>Pseudomonadati</taxon>
        <taxon>Pseudomonadota</taxon>
        <taxon>Gammaproteobacteria</taxon>
        <taxon>Pasteurellales</taxon>
        <taxon>Pasteurellaceae</taxon>
        <taxon>Haemophilus</taxon>
    </lineage>
</organism>
<dbReference type="EMBL" id="DQ368335">
    <property type="protein sequence ID" value="ABD14850.1"/>
    <property type="molecule type" value="Genomic_DNA"/>
</dbReference>
<reference evidence="5" key="1">
    <citation type="submission" date="2006-01" db="EMBL/GenBank/DDBJ databases">
        <title>Two Genotypes among Haemophilus influenzae Serotype b with Distinct Gene Clusters Encoding the Polysaccharide Capsule.</title>
        <authorList>
            <person name="Schouls L.M."/>
            <person name="Van der Heide H.G.J."/>
            <person name="Zomer B."/>
            <person name="Van der Ende A."/>
            <person name="Schot C.S."/>
        </authorList>
    </citation>
    <scope>NUCLEOTIDE SEQUENCE</scope>
    <source>
        <strain evidence="6">H1990-0614</strain>
        <strain evidence="5">H1994-0151</strain>
    </source>
</reference>
<dbReference type="InterPro" id="IPR034683">
    <property type="entry name" value="IspD/TarI"/>
</dbReference>
<protein>
    <recommendedName>
        <fullName evidence="3">2-C-methyl-D-erythritol 4-phosphate cytidylyltransferase</fullName>
        <ecNumber evidence="3">2.7.7.60</ecNumber>
    </recommendedName>
    <alternativeName>
        <fullName evidence="3">4-diphosphocytidyl-2C-methyl-D-erythritol synthase</fullName>
    </alternativeName>
    <alternativeName>
        <fullName evidence="3">MEP cytidylyltransferase</fullName>
        <shortName evidence="3">MCT</shortName>
    </alternativeName>
</protein>
<dbReference type="InterPro" id="IPR029044">
    <property type="entry name" value="Nucleotide-diphossugar_trans"/>
</dbReference>
<dbReference type="PANTHER" id="PTHR32125:SF4">
    <property type="entry name" value="2-C-METHYL-D-ERYTHRITOL 4-PHOSPHATE CYTIDYLYLTRANSFERASE, CHLOROPLASTIC"/>
    <property type="match status" value="1"/>
</dbReference>
<dbReference type="HAMAP" id="MF_00108">
    <property type="entry name" value="IspD"/>
    <property type="match status" value="1"/>
</dbReference>
<feature type="site" description="Positions MEP for the nucleophilic attack" evidence="3">
    <location>
        <position position="160"/>
    </location>
</feature>
<sequence>MNKNKNIGIILAGGVGSRMGLGYPKQFSKIAGKTALEHTLAIFQEHKEIDEIIIVSERTSYRRIEDIVSKAGFSKVNRIIFGGKERSDSTLSAITALQDEPENTKLIIHDAVRPLLATEIISECIAKLDKYNAVDVAIPAVDTIVHVNNDTQEIIKIPKRAEYYQGQTPQAFKLGTLKKAYDIYTQGGIEGTCDCSIVLKTLPEERVGIVSGSETNIKLTRPVDLFIADKLFQSRSHFSLRNITSIDRLYDMKDQVLVVIGGSYGIGAHIIDIAKKFGIKTYSLSRSNGVDVGDVKSIEKAFAEIYAKEHKIDHIVNTAAVLNHKTLVSMSYEEILTSINVNYTGMINAVITAYPYLKQTHGSFLGFTSSSYTRGRPFYAIYSSAKAAVVNLTQAISEEWLPDNIKINCVNPERTKTPMRTKAFGIEPEGTLLDAKTVAFASLVVLASRETGNIIDVVLKDEEYITNILADLYK</sequence>
<dbReference type="SUPFAM" id="SSF51735">
    <property type="entry name" value="NAD(P)-binding Rossmann-fold domains"/>
    <property type="match status" value="1"/>
</dbReference>
<dbReference type="InterPro" id="IPR012115">
    <property type="entry name" value="CDP-ribitol_syn"/>
</dbReference>
<dbReference type="InterPro" id="IPR020904">
    <property type="entry name" value="Sc_DH/Rdtase_CS"/>
</dbReference>
<dbReference type="EC" id="2.7.7.60" evidence="3"/>
<dbReference type="PROSITE" id="PS00061">
    <property type="entry name" value="ADH_SHORT"/>
    <property type="match status" value="1"/>
</dbReference>
<dbReference type="EMBL" id="DQ368334">
    <property type="protein sequence ID" value="ABD14829.1"/>
    <property type="molecule type" value="Genomic_DNA"/>
</dbReference>
<keyword evidence="2 3" id="KW-0548">Nucleotidyltransferase</keyword>
<dbReference type="SUPFAM" id="SSF53448">
    <property type="entry name" value="Nucleotide-diphospho-sugar transferases"/>
    <property type="match status" value="1"/>
</dbReference>
<feature type="site" description="Transition state stabilizer" evidence="3">
    <location>
        <position position="25"/>
    </location>
</feature>
<comment type="similarity">
    <text evidence="3">Belongs to the IspD/TarI cytidylyltransferase family. IspD subfamily.</text>
</comment>
<dbReference type="SMR" id="Q2ERG2"/>
<dbReference type="Gene3D" id="3.90.550.10">
    <property type="entry name" value="Spore Coat Polysaccharide Biosynthesis Protein SpsA, Chain A"/>
    <property type="match status" value="1"/>
</dbReference>
<dbReference type="CDD" id="cd05233">
    <property type="entry name" value="SDR_c"/>
    <property type="match status" value="1"/>
</dbReference>
<dbReference type="Pfam" id="PF13561">
    <property type="entry name" value="adh_short_C2"/>
    <property type="match status" value="1"/>
</dbReference>
<keyword evidence="1 3" id="KW-0808">Transferase</keyword>
<evidence type="ECO:0000256" key="2">
    <source>
        <dbReference type="ARBA" id="ARBA00022695"/>
    </source>
</evidence>
<dbReference type="InterPro" id="IPR002347">
    <property type="entry name" value="SDR_fam"/>
</dbReference>
<dbReference type="PRINTS" id="PR00081">
    <property type="entry name" value="GDHRDH"/>
</dbReference>
<dbReference type="NCBIfam" id="NF001183">
    <property type="entry name" value="PRK00155.1-3"/>
    <property type="match status" value="1"/>
</dbReference>
<feature type="site" description="Transition state stabilizer" evidence="3">
    <location>
        <position position="18"/>
    </location>
</feature>
<accession>Q2ERG2</accession>
<dbReference type="EMBL" id="DQ368334">
    <property type="protein sequence ID" value="ABD14840.1"/>
    <property type="molecule type" value="Genomic_DNA"/>
</dbReference>
<proteinExistence type="inferred from homology"/>
<dbReference type="PANTHER" id="PTHR32125">
    <property type="entry name" value="2-C-METHYL-D-ERYTHRITOL 4-PHOSPHATE CYTIDYLYLTRANSFERASE, CHLOROPLASTIC"/>
    <property type="match status" value="1"/>
</dbReference>
<comment type="pathway">
    <text evidence="3">Isoprenoid biosynthesis; isopentenyl diphosphate biosynthesis via DXP pathway; isopentenyl diphosphate from 1-deoxy-D-xylulose 5-phosphate: step 2/6.</text>
</comment>
<evidence type="ECO:0000313" key="5">
    <source>
        <dbReference type="EMBL" id="ABD14840.1"/>
    </source>
</evidence>
<evidence type="ECO:0000313" key="4">
    <source>
        <dbReference type="EMBL" id="ABD14829.1"/>
    </source>
</evidence>
<feature type="site" description="Positions MEP for the nucleophilic attack" evidence="3">
    <location>
        <position position="218"/>
    </location>
</feature>
<dbReference type="InterPro" id="IPR036291">
    <property type="entry name" value="NAD(P)-bd_dom_sf"/>
</dbReference>
<dbReference type="FunFam" id="3.90.550.10:FF:000003">
    <property type="entry name" value="2-C-methyl-D-erythritol 4-phosphate cytidylyltransferase"/>
    <property type="match status" value="1"/>
</dbReference>
<keyword evidence="3" id="KW-0414">Isoprene biosynthesis</keyword>
<dbReference type="Gene3D" id="3.40.50.720">
    <property type="entry name" value="NAD(P)-binding Rossmann-like Domain"/>
    <property type="match status" value="1"/>
</dbReference>
<evidence type="ECO:0000256" key="1">
    <source>
        <dbReference type="ARBA" id="ARBA00022679"/>
    </source>
</evidence>
<name>Q2ERG2_HAEIF</name>
<comment type="catalytic activity">
    <reaction evidence="3">
        <text>2-C-methyl-D-erythritol 4-phosphate + CTP + H(+) = 4-CDP-2-C-methyl-D-erythritol + diphosphate</text>
        <dbReference type="Rhea" id="RHEA:13429"/>
        <dbReference type="ChEBI" id="CHEBI:15378"/>
        <dbReference type="ChEBI" id="CHEBI:33019"/>
        <dbReference type="ChEBI" id="CHEBI:37563"/>
        <dbReference type="ChEBI" id="CHEBI:57823"/>
        <dbReference type="ChEBI" id="CHEBI:58262"/>
        <dbReference type="EC" id="2.7.7.60"/>
    </reaction>
</comment>
<dbReference type="RefSeq" id="WP_015702016.1">
    <property type="nucleotide sequence ID" value="NZ_CP082856.1"/>
</dbReference>
<evidence type="ECO:0000256" key="3">
    <source>
        <dbReference type="HAMAP-Rule" id="MF_00108"/>
    </source>
</evidence>
<evidence type="ECO:0000313" key="6">
    <source>
        <dbReference type="EMBL" id="ABD14850.1"/>
    </source>
</evidence>
<dbReference type="CDD" id="cd02516">
    <property type="entry name" value="CDP-ME_synthetase"/>
    <property type="match status" value="1"/>
</dbReference>
<dbReference type="InterPro" id="IPR001228">
    <property type="entry name" value="IspD"/>
</dbReference>
<gene>
    <name evidence="5" type="primary">bcs1'</name>
    <name evidence="4" type="synonym">bcs1</name>
    <name evidence="3" type="synonym">ispD</name>
</gene>
<dbReference type="PIRSF" id="PIRSF036586">
    <property type="entry name" value="CDP-ribitol_syn"/>
    <property type="match status" value="1"/>
</dbReference>
<dbReference type="InterPro" id="IPR050088">
    <property type="entry name" value="IspD/TarI_cytidylyltransf_bact"/>
</dbReference>
<dbReference type="Pfam" id="PF01128">
    <property type="entry name" value="IspD"/>
    <property type="match status" value="1"/>
</dbReference>
<dbReference type="EMBL" id="DQ368335">
    <property type="protein sequence ID" value="ABD14861.1"/>
    <property type="molecule type" value="Genomic_DNA"/>
</dbReference>
<reference evidence="5" key="2">
    <citation type="journal article" date="2008" name="BMC Microbiol.">
        <title>Two variants among Haemophilus influenzae serotype b strains with distinct bcs4, hcsA and hcsB genes display differences in expression of the polysaccharide capsule.</title>
        <authorList>
            <person name="Schouls L."/>
            <person name="van der Heide H."/>
            <person name="Witteveen S."/>
            <person name="Zomer B."/>
            <person name="van der Ende A."/>
            <person name="Burger M."/>
            <person name="Schot C."/>
        </authorList>
    </citation>
    <scope>NUCLEOTIDE SEQUENCE</scope>
    <source>
        <strain evidence="6">H1990-0614</strain>
        <strain evidence="5">H1994-0151</strain>
    </source>
</reference>
<dbReference type="GO" id="GO:0050518">
    <property type="term" value="F:2-C-methyl-D-erythritol 4-phosphate cytidylyltransferase activity"/>
    <property type="evidence" value="ECO:0007669"/>
    <property type="project" value="UniProtKB-UniRule"/>
</dbReference>
<dbReference type="UniPathway" id="UPA00056">
    <property type="reaction ID" value="UER00093"/>
</dbReference>
<dbReference type="GO" id="GO:0019288">
    <property type="term" value="P:isopentenyl diphosphate biosynthetic process, methylerythritol 4-phosphate pathway"/>
    <property type="evidence" value="ECO:0007669"/>
    <property type="project" value="UniProtKB-UniRule"/>
</dbReference>
<dbReference type="AlphaFoldDB" id="Q2ERG2"/>